<dbReference type="OrthoDB" id="6077599at2759"/>
<evidence type="ECO:0000256" key="1">
    <source>
        <dbReference type="SAM" id="MobiDB-lite"/>
    </source>
</evidence>
<protein>
    <submittedName>
        <fullName evidence="3">LRP16 family protein</fullName>
    </submittedName>
</protein>
<dbReference type="SMART" id="SM00506">
    <property type="entry name" value="A1pp"/>
    <property type="match status" value="1"/>
</dbReference>
<dbReference type="RefSeq" id="XP_013330938.1">
    <property type="nucleotide sequence ID" value="XM_013475484.1"/>
</dbReference>
<dbReference type="GeneID" id="25313962"/>
<name>A0A0F4Z2L8_RASE3</name>
<evidence type="ECO:0000313" key="3">
    <source>
        <dbReference type="EMBL" id="KKA24326.1"/>
    </source>
</evidence>
<dbReference type="InterPro" id="IPR002589">
    <property type="entry name" value="Macro_dom"/>
</dbReference>
<dbReference type="NCBIfam" id="NF001664">
    <property type="entry name" value="PRK00431.1-6"/>
    <property type="match status" value="1"/>
</dbReference>
<evidence type="ECO:0000313" key="4">
    <source>
        <dbReference type="Proteomes" id="UP000053958"/>
    </source>
</evidence>
<dbReference type="Gene3D" id="3.40.220.10">
    <property type="entry name" value="Leucine Aminopeptidase, subunit E, domain 1"/>
    <property type="match status" value="1"/>
</dbReference>
<dbReference type="PANTHER" id="PTHR11106:SF27">
    <property type="entry name" value="MACRO DOMAIN-CONTAINING PROTEIN"/>
    <property type="match status" value="1"/>
</dbReference>
<feature type="region of interest" description="Disordered" evidence="1">
    <location>
        <begin position="227"/>
        <end position="302"/>
    </location>
</feature>
<dbReference type="CDD" id="cd02908">
    <property type="entry name" value="Macro_OAADPr_deacetylase"/>
    <property type="match status" value="1"/>
</dbReference>
<feature type="compositionally biased region" description="Basic and acidic residues" evidence="1">
    <location>
        <begin position="289"/>
        <end position="302"/>
    </location>
</feature>
<dbReference type="InterPro" id="IPR043472">
    <property type="entry name" value="Macro_dom-like"/>
</dbReference>
<feature type="compositionally biased region" description="Acidic residues" evidence="1">
    <location>
        <begin position="251"/>
        <end position="269"/>
    </location>
</feature>
<dbReference type="SUPFAM" id="SSF52949">
    <property type="entry name" value="Macro domain-like"/>
    <property type="match status" value="1"/>
</dbReference>
<reference evidence="3 4" key="1">
    <citation type="submission" date="2015-04" db="EMBL/GenBank/DDBJ databases">
        <authorList>
            <person name="Heijne W.H."/>
            <person name="Fedorova N.D."/>
            <person name="Nierman W.C."/>
            <person name="Vollebregt A.W."/>
            <person name="Zhao Z."/>
            <person name="Wu L."/>
            <person name="Kumar M."/>
            <person name="Stam H."/>
            <person name="van den Berg M.A."/>
            <person name="Pel H.J."/>
        </authorList>
    </citation>
    <scope>NUCLEOTIDE SEQUENCE [LARGE SCALE GENOMIC DNA]</scope>
    <source>
        <strain evidence="3 4">CBS 393.64</strain>
    </source>
</reference>
<proteinExistence type="predicted"/>
<dbReference type="AlphaFoldDB" id="A0A0F4Z2L8"/>
<sequence>MSALRPLSEIPTVSRLYRLKWLVPAKSAIVTTPSQALNNIVSHIRYDITRLEVDCIVNAANSSLLGGGGVDGAIHRAAGPGLLSECRTLKGCDTGDAKITGAYNLPCKKVVHTVGPVYDVEKEKEEGRQEVLLRSCYRRSLQLAVENGMKSIAFSAISTGVYGYPSDEAARAAIDEVRKFLTEGDNVGKLERVIFCSFMPKDVNAYQEILPEYFPPTEDDLAAANAENPTEKNEDEIFNQSDSRYTLKSEDDWEEVSSENGGDLDEEPVEVDKAASVTDVQSMQSSSVDFHELSSSETELKA</sequence>
<dbReference type="PANTHER" id="PTHR11106">
    <property type="entry name" value="GANGLIOSIDE INDUCED DIFFERENTIATION ASSOCIATED PROTEIN 2-RELATED"/>
    <property type="match status" value="1"/>
</dbReference>
<dbReference type="Pfam" id="PF01661">
    <property type="entry name" value="Macro"/>
    <property type="match status" value="1"/>
</dbReference>
<dbReference type="PROSITE" id="PS51154">
    <property type="entry name" value="MACRO"/>
    <property type="match status" value="1"/>
</dbReference>
<feature type="compositionally biased region" description="Polar residues" evidence="1">
    <location>
        <begin position="278"/>
        <end position="288"/>
    </location>
</feature>
<accession>A0A0F4Z2L8</accession>
<comment type="caution">
    <text evidence="3">The sequence shown here is derived from an EMBL/GenBank/DDBJ whole genome shotgun (WGS) entry which is preliminary data.</text>
</comment>
<keyword evidence="4" id="KW-1185">Reference proteome</keyword>
<feature type="domain" description="Macro" evidence="2">
    <location>
        <begin position="28"/>
        <end position="214"/>
    </location>
</feature>
<dbReference type="Proteomes" id="UP000053958">
    <property type="component" value="Unassembled WGS sequence"/>
</dbReference>
<organism evidence="3 4">
    <name type="scientific">Rasamsonia emersonii (strain ATCC 16479 / CBS 393.64 / IMI 116815)</name>
    <dbReference type="NCBI Taxonomy" id="1408163"/>
    <lineage>
        <taxon>Eukaryota</taxon>
        <taxon>Fungi</taxon>
        <taxon>Dikarya</taxon>
        <taxon>Ascomycota</taxon>
        <taxon>Pezizomycotina</taxon>
        <taxon>Eurotiomycetes</taxon>
        <taxon>Eurotiomycetidae</taxon>
        <taxon>Eurotiales</taxon>
        <taxon>Trichocomaceae</taxon>
        <taxon>Rasamsonia</taxon>
    </lineage>
</organism>
<dbReference type="STRING" id="1408163.A0A0F4Z2L8"/>
<dbReference type="EMBL" id="LASV01000065">
    <property type="protein sequence ID" value="KKA24326.1"/>
    <property type="molecule type" value="Genomic_DNA"/>
</dbReference>
<gene>
    <name evidence="3" type="ORF">T310_1611</name>
</gene>
<evidence type="ECO:0000259" key="2">
    <source>
        <dbReference type="PROSITE" id="PS51154"/>
    </source>
</evidence>